<name>A0A6N2QWH1_9BACE</name>
<keyword evidence="3" id="KW-0540">Nuclease</keyword>
<dbReference type="RefSeq" id="WP_138293037.1">
    <property type="nucleotide sequence ID" value="NZ_BAABZC010000001.1"/>
</dbReference>
<gene>
    <name evidence="7" type="ORF">BILFYP9_00031</name>
</gene>
<evidence type="ECO:0000313" key="7">
    <source>
        <dbReference type="EMBL" id="VYS72340.1"/>
    </source>
</evidence>
<dbReference type="GO" id="GO:0000166">
    <property type="term" value="F:nucleotide binding"/>
    <property type="evidence" value="ECO:0007669"/>
    <property type="project" value="UniProtKB-KW"/>
</dbReference>
<keyword evidence="5" id="KW-0378">Hydrolase</keyword>
<keyword evidence="2" id="KW-1277">Toxin-antitoxin system</keyword>
<evidence type="ECO:0000256" key="4">
    <source>
        <dbReference type="ARBA" id="ARBA00022741"/>
    </source>
</evidence>
<evidence type="ECO:0000256" key="1">
    <source>
        <dbReference type="ARBA" id="ARBA00022553"/>
    </source>
</evidence>
<dbReference type="PANTHER" id="PTHR34139:SF1">
    <property type="entry name" value="RNASE MJ1380-RELATED"/>
    <property type="match status" value="1"/>
</dbReference>
<dbReference type="GO" id="GO:0016787">
    <property type="term" value="F:hydrolase activity"/>
    <property type="evidence" value="ECO:0007669"/>
    <property type="project" value="UniProtKB-KW"/>
</dbReference>
<dbReference type="AlphaFoldDB" id="A0A6N2QWH1"/>
<dbReference type="InterPro" id="IPR051813">
    <property type="entry name" value="HepT_RNase_toxin"/>
</dbReference>
<accession>A0A6N2QWH1</accession>
<proteinExistence type="inferred from homology"/>
<keyword evidence="4" id="KW-0547">Nucleotide-binding</keyword>
<dbReference type="InterPro" id="IPR037038">
    <property type="entry name" value="HepT-like_sf"/>
</dbReference>
<protein>
    <recommendedName>
        <fullName evidence="8">DUF86 domain-containing protein</fullName>
    </recommendedName>
</protein>
<evidence type="ECO:0000256" key="2">
    <source>
        <dbReference type="ARBA" id="ARBA00022649"/>
    </source>
</evidence>
<sequence length="74" mass="8414">MGQRSLKIGEAVNHLLELDKSIAIDNARRIVDLRNFVIHGYDKVDNVIIWGVISKDLPKLKEQVDMLMAQTTIL</sequence>
<dbReference type="GO" id="GO:0110001">
    <property type="term" value="C:toxin-antitoxin complex"/>
    <property type="evidence" value="ECO:0007669"/>
    <property type="project" value="InterPro"/>
</dbReference>
<evidence type="ECO:0000256" key="3">
    <source>
        <dbReference type="ARBA" id="ARBA00022722"/>
    </source>
</evidence>
<evidence type="ECO:0008006" key="8">
    <source>
        <dbReference type="Google" id="ProtNLM"/>
    </source>
</evidence>
<dbReference type="GO" id="GO:0004540">
    <property type="term" value="F:RNA nuclease activity"/>
    <property type="evidence" value="ECO:0007669"/>
    <property type="project" value="InterPro"/>
</dbReference>
<evidence type="ECO:0000256" key="5">
    <source>
        <dbReference type="ARBA" id="ARBA00022801"/>
    </source>
</evidence>
<reference evidence="7" key="1">
    <citation type="submission" date="2019-11" db="EMBL/GenBank/DDBJ databases">
        <authorList>
            <person name="Feng L."/>
        </authorList>
    </citation>
    <scope>NUCLEOTIDE SEQUENCE</scope>
    <source>
        <strain evidence="7">BintestinalisLFYP9</strain>
    </source>
</reference>
<dbReference type="Gene3D" id="1.20.120.580">
    <property type="entry name" value="bsu32300-like"/>
    <property type="match status" value="1"/>
</dbReference>
<dbReference type="InterPro" id="IPR008201">
    <property type="entry name" value="HepT-like"/>
</dbReference>
<organism evidence="7">
    <name type="scientific">Bacteroides intestinalis</name>
    <dbReference type="NCBI Taxonomy" id="329854"/>
    <lineage>
        <taxon>Bacteria</taxon>
        <taxon>Pseudomonadati</taxon>
        <taxon>Bacteroidota</taxon>
        <taxon>Bacteroidia</taxon>
        <taxon>Bacteroidales</taxon>
        <taxon>Bacteroidaceae</taxon>
        <taxon>Bacteroides</taxon>
    </lineage>
</organism>
<evidence type="ECO:0000256" key="6">
    <source>
        <dbReference type="ARBA" id="ARBA00024207"/>
    </source>
</evidence>
<dbReference type="EMBL" id="CACRSU010000001">
    <property type="protein sequence ID" value="VYS72340.1"/>
    <property type="molecule type" value="Genomic_DNA"/>
</dbReference>
<comment type="similarity">
    <text evidence="6">Belongs to the HepT RNase toxin family.</text>
</comment>
<dbReference type="Pfam" id="PF01934">
    <property type="entry name" value="HepT-like"/>
    <property type="match status" value="1"/>
</dbReference>
<keyword evidence="1" id="KW-0597">Phosphoprotein</keyword>
<dbReference type="PANTHER" id="PTHR34139">
    <property type="entry name" value="UPF0331 PROTEIN MJ0127"/>
    <property type="match status" value="1"/>
</dbReference>